<dbReference type="Pfam" id="PF03602">
    <property type="entry name" value="Cons_hypoth95"/>
    <property type="match status" value="1"/>
</dbReference>
<sequence length="211" mass="22340">MPPVATRAKPARPDTKERDIMRIVGGRLRGLKLAEVGDGDPAAHLRPTTDRVREAMFNLIENSHGVTLEGARVLDLFAGTGALGLEALSRGAARVAFVDDGAAARALLRANVEKARAMGVTDIWRRDATNLGPNRGPGYDVVFLDPPYGQRRGEAALASALAGGWLAPAALVVWEEEAPPLPPPGLAQIDQRRYGATLVTLLTHSMGTPAS</sequence>
<proteinExistence type="predicted"/>
<dbReference type="Proteomes" id="UP001589920">
    <property type="component" value="Unassembled WGS sequence"/>
</dbReference>
<dbReference type="SUPFAM" id="SSF53335">
    <property type="entry name" value="S-adenosyl-L-methionine-dependent methyltransferases"/>
    <property type="match status" value="1"/>
</dbReference>
<dbReference type="GO" id="GO:0052913">
    <property type="term" value="F:16S rRNA (guanine(966)-N(2))-methyltransferase activity"/>
    <property type="evidence" value="ECO:0007669"/>
    <property type="project" value="UniProtKB-EC"/>
</dbReference>
<name>A0ABV6T4S7_9RHOB</name>
<organism evidence="3 4">
    <name type="scientific">Paracoccus panacisoli</name>
    <dbReference type="NCBI Taxonomy" id="1510163"/>
    <lineage>
        <taxon>Bacteria</taxon>
        <taxon>Pseudomonadati</taxon>
        <taxon>Pseudomonadota</taxon>
        <taxon>Alphaproteobacteria</taxon>
        <taxon>Rhodobacterales</taxon>
        <taxon>Paracoccaceae</taxon>
        <taxon>Paracoccus</taxon>
    </lineage>
</organism>
<evidence type="ECO:0000313" key="3">
    <source>
        <dbReference type="EMBL" id="MFC0811607.1"/>
    </source>
</evidence>
<keyword evidence="4" id="KW-1185">Reference proteome</keyword>
<dbReference type="PANTHER" id="PTHR43542">
    <property type="entry name" value="METHYLTRANSFERASE"/>
    <property type="match status" value="1"/>
</dbReference>
<gene>
    <name evidence="3" type="primary">rsmD</name>
    <name evidence="3" type="ORF">ACFHYO_05690</name>
</gene>
<dbReference type="PROSITE" id="PS00092">
    <property type="entry name" value="N6_MTASE"/>
    <property type="match status" value="1"/>
</dbReference>
<evidence type="ECO:0000256" key="1">
    <source>
        <dbReference type="ARBA" id="ARBA00022603"/>
    </source>
</evidence>
<evidence type="ECO:0000313" key="4">
    <source>
        <dbReference type="Proteomes" id="UP001589920"/>
    </source>
</evidence>
<keyword evidence="2 3" id="KW-0808">Transferase</keyword>
<dbReference type="RefSeq" id="WP_394318976.1">
    <property type="nucleotide sequence ID" value="NZ_JBHMQU010000022.1"/>
</dbReference>
<dbReference type="PIRSF" id="PIRSF004553">
    <property type="entry name" value="CHP00095"/>
    <property type="match status" value="1"/>
</dbReference>
<reference evidence="3 4" key="1">
    <citation type="submission" date="2024-09" db="EMBL/GenBank/DDBJ databases">
        <authorList>
            <person name="Sun Q."/>
            <person name="Mori K."/>
        </authorList>
    </citation>
    <scope>NUCLEOTIDE SEQUENCE [LARGE SCALE GENOMIC DNA]</scope>
    <source>
        <strain evidence="3 4">KCTC 42086</strain>
    </source>
</reference>
<dbReference type="EC" id="2.1.1.171" evidence="3"/>
<dbReference type="InterPro" id="IPR029063">
    <property type="entry name" value="SAM-dependent_MTases_sf"/>
</dbReference>
<dbReference type="Gene3D" id="3.40.50.150">
    <property type="entry name" value="Vaccinia Virus protein VP39"/>
    <property type="match status" value="1"/>
</dbReference>
<dbReference type="NCBIfam" id="TIGR00095">
    <property type="entry name" value="16S rRNA (guanine(966)-N(2))-methyltransferase RsmD"/>
    <property type="match status" value="1"/>
</dbReference>
<dbReference type="CDD" id="cd02440">
    <property type="entry name" value="AdoMet_MTases"/>
    <property type="match status" value="1"/>
</dbReference>
<accession>A0ABV6T4S7</accession>
<comment type="caution">
    <text evidence="3">The sequence shown here is derived from an EMBL/GenBank/DDBJ whole genome shotgun (WGS) entry which is preliminary data.</text>
</comment>
<dbReference type="EMBL" id="JBHMQU010000022">
    <property type="protein sequence ID" value="MFC0811607.1"/>
    <property type="molecule type" value="Genomic_DNA"/>
</dbReference>
<evidence type="ECO:0000256" key="2">
    <source>
        <dbReference type="ARBA" id="ARBA00022679"/>
    </source>
</evidence>
<dbReference type="PANTHER" id="PTHR43542:SF1">
    <property type="entry name" value="METHYLTRANSFERASE"/>
    <property type="match status" value="1"/>
</dbReference>
<dbReference type="InterPro" id="IPR002052">
    <property type="entry name" value="DNA_methylase_N6_adenine_CS"/>
</dbReference>
<dbReference type="InterPro" id="IPR004398">
    <property type="entry name" value="RNA_MeTrfase_RsmD"/>
</dbReference>
<protein>
    <submittedName>
        <fullName evidence="3">16S rRNA (Guanine(966)-N(2))-methyltransferase RsmD</fullName>
        <ecNumber evidence="3">2.1.1.171</ecNumber>
    </submittedName>
</protein>
<keyword evidence="1 3" id="KW-0489">Methyltransferase</keyword>